<reference evidence="2 3" key="1">
    <citation type="submission" date="2023-11" db="EMBL/GenBank/DDBJ databases">
        <authorList>
            <person name="Val-Calvo J."/>
            <person name="Scortti M."/>
            <person name="Vazquez-Boland J."/>
        </authorList>
    </citation>
    <scope>NUCLEOTIDE SEQUENCE [LARGE SCALE GENOMIC DNA]</scope>
    <source>
        <strain evidence="2 3">DSM 46662</strain>
    </source>
</reference>
<dbReference type="Pfam" id="PF01674">
    <property type="entry name" value="Lipase_2"/>
    <property type="match status" value="1"/>
</dbReference>
<evidence type="ECO:0000256" key="1">
    <source>
        <dbReference type="SAM" id="MobiDB-lite"/>
    </source>
</evidence>
<organism evidence="2 3">
    <name type="scientific">Prescottella soli</name>
    <dbReference type="NCBI Taxonomy" id="1543852"/>
    <lineage>
        <taxon>Bacteria</taxon>
        <taxon>Bacillati</taxon>
        <taxon>Actinomycetota</taxon>
        <taxon>Actinomycetes</taxon>
        <taxon>Mycobacteriales</taxon>
        <taxon>Nocardiaceae</taxon>
        <taxon>Prescottella</taxon>
    </lineage>
</organism>
<name>A0ABW9FUU2_9NOCA</name>
<protein>
    <submittedName>
        <fullName evidence="2">Alpha/beta fold hydrolase</fullName>
    </submittedName>
</protein>
<dbReference type="SUPFAM" id="SSF53474">
    <property type="entry name" value="alpha/beta-Hydrolases"/>
    <property type="match status" value="1"/>
</dbReference>
<keyword evidence="3" id="KW-1185">Reference proteome</keyword>
<sequence>MVHETLIERALLRAGTDEVVTLPAIELGDRAIELAYARAPDGDRAVLTEGVVALTRYLKTSGMRRTTVVSALLALTLAAGGGAAQAKPTYPVPHGYPDGVAAQLTHPGQAPPGANDMSCKPSREHPNPVVLLNGFASTDTLAWQTLSPLLANDGYCVFSTTIGKTTFGDYGGFASVQDSAREVDAFVTRVREANSAAKVDIVAHSVGGAVGFWYLSELGGAQSVRNLVSLGTPFHGSDLDGMASLLTITGAAEGLSRVCAQCRQLAAASPFLAELNPDPARIPDVHFTDIVSRYDEIATPYLTGLLSDGPNVRNEVLQDRCATDYADHLQLPYDPVAIEVVQEALNPGRGERAVCPVVLPAPVGTVS</sequence>
<evidence type="ECO:0000313" key="2">
    <source>
        <dbReference type="EMBL" id="MFM1728378.1"/>
    </source>
</evidence>
<proteinExistence type="predicted"/>
<gene>
    <name evidence="2" type="ORF">ABEU19_001862</name>
</gene>
<dbReference type="InterPro" id="IPR002918">
    <property type="entry name" value="Lipase_EstA/Esterase_EstB"/>
</dbReference>
<feature type="region of interest" description="Disordered" evidence="1">
    <location>
        <begin position="104"/>
        <end position="123"/>
    </location>
</feature>
<dbReference type="GO" id="GO:0016787">
    <property type="term" value="F:hydrolase activity"/>
    <property type="evidence" value="ECO:0007669"/>
    <property type="project" value="UniProtKB-KW"/>
</dbReference>
<keyword evidence="2" id="KW-0378">Hydrolase</keyword>
<dbReference type="InterPro" id="IPR029058">
    <property type="entry name" value="AB_hydrolase_fold"/>
</dbReference>
<accession>A0ABW9FUU2</accession>
<dbReference type="Proteomes" id="UP001629744">
    <property type="component" value="Unassembled WGS sequence"/>
</dbReference>
<comment type="caution">
    <text evidence="2">The sequence shown here is derived from an EMBL/GenBank/DDBJ whole genome shotgun (WGS) entry which is preliminary data.</text>
</comment>
<dbReference type="EMBL" id="JBDLNU010000002">
    <property type="protein sequence ID" value="MFM1728378.1"/>
    <property type="molecule type" value="Genomic_DNA"/>
</dbReference>
<dbReference type="Gene3D" id="3.40.50.1820">
    <property type="entry name" value="alpha/beta hydrolase"/>
    <property type="match status" value="1"/>
</dbReference>
<evidence type="ECO:0000313" key="3">
    <source>
        <dbReference type="Proteomes" id="UP001629744"/>
    </source>
</evidence>